<dbReference type="PANTHER" id="PTHR33164">
    <property type="entry name" value="TRANSCRIPTIONAL REGULATOR, MARR FAMILY"/>
    <property type="match status" value="1"/>
</dbReference>
<keyword evidence="3" id="KW-0804">Transcription</keyword>
<evidence type="ECO:0000256" key="1">
    <source>
        <dbReference type="ARBA" id="ARBA00023015"/>
    </source>
</evidence>
<proteinExistence type="predicted"/>
<dbReference type="EMBL" id="CP003775">
    <property type="protein sequence ID" value="AFQ50088.1"/>
    <property type="molecule type" value="Genomic_DNA"/>
</dbReference>
<dbReference type="SMART" id="SM00347">
    <property type="entry name" value="HTH_MARR"/>
    <property type="match status" value="1"/>
</dbReference>
<dbReference type="GO" id="GO:0003700">
    <property type="term" value="F:DNA-binding transcription factor activity"/>
    <property type="evidence" value="ECO:0007669"/>
    <property type="project" value="InterPro"/>
</dbReference>
<gene>
    <name evidence="5" type="ORF">GEM_3698</name>
</gene>
<protein>
    <submittedName>
        <fullName evidence="5">MarR family transcriptional regulator</fullName>
    </submittedName>
</protein>
<dbReference type="PROSITE" id="PS01117">
    <property type="entry name" value="HTH_MARR_1"/>
    <property type="match status" value="1"/>
</dbReference>
<sequence length="147" mass="15984">MSTGSTPGFLTFRLDLASALLSARANAIYRERWSLDVRALRVLRLICSEAGITPKIVSQRALIEKTLLSKTLAELEARGLIARVTHEQDRRSVTLHSTPEGVEVAQSSAQVGEALEDTLVAGLTASERKTLDRLLEKLSDSLIDDAA</sequence>
<evidence type="ECO:0000313" key="5">
    <source>
        <dbReference type="EMBL" id="AFQ50088.1"/>
    </source>
</evidence>
<dbReference type="Pfam" id="PF12802">
    <property type="entry name" value="MarR_2"/>
    <property type="match status" value="1"/>
</dbReference>
<dbReference type="InterPro" id="IPR000835">
    <property type="entry name" value="HTH_MarR-typ"/>
</dbReference>
<dbReference type="GO" id="GO:0006950">
    <property type="term" value="P:response to stress"/>
    <property type="evidence" value="ECO:0007669"/>
    <property type="project" value="TreeGrafter"/>
</dbReference>
<dbReference type="RefSeq" id="WP_014898859.1">
    <property type="nucleotide sequence ID" value="NC_018514.1"/>
</dbReference>
<name>A0A9W3K5Y8_BURCE</name>
<evidence type="ECO:0000256" key="3">
    <source>
        <dbReference type="ARBA" id="ARBA00023163"/>
    </source>
</evidence>
<feature type="domain" description="HTH marR-type" evidence="4">
    <location>
        <begin position="7"/>
        <end position="140"/>
    </location>
</feature>
<dbReference type="GO" id="GO:0003677">
    <property type="term" value="F:DNA binding"/>
    <property type="evidence" value="ECO:0007669"/>
    <property type="project" value="UniProtKB-KW"/>
</dbReference>
<keyword evidence="1" id="KW-0805">Transcription regulation</keyword>
<dbReference type="PANTHER" id="PTHR33164:SF43">
    <property type="entry name" value="HTH-TYPE TRANSCRIPTIONAL REPRESSOR YETL"/>
    <property type="match status" value="1"/>
</dbReference>
<keyword evidence="2" id="KW-0238">DNA-binding</keyword>
<dbReference type="AlphaFoldDB" id="A0A9W3K5Y8"/>
<dbReference type="InterPro" id="IPR023187">
    <property type="entry name" value="Tscrpt_reg_MarR-type_CS"/>
</dbReference>
<dbReference type="PRINTS" id="PR00598">
    <property type="entry name" value="HTHMARR"/>
</dbReference>
<dbReference type="SUPFAM" id="SSF46785">
    <property type="entry name" value="Winged helix' DNA-binding domain"/>
    <property type="match status" value="1"/>
</dbReference>
<evidence type="ECO:0000256" key="2">
    <source>
        <dbReference type="ARBA" id="ARBA00023125"/>
    </source>
</evidence>
<evidence type="ECO:0000313" key="6">
    <source>
        <dbReference type="Proteomes" id="UP000032866"/>
    </source>
</evidence>
<reference evidence="5 6" key="1">
    <citation type="journal article" date="2012" name="J. Bacteriol.">
        <title>Complete Genome Sequence of Burkholderia sp. Strain GG4, a Betaproteobacterium That Reduces 3-Oxo-N-Acylhomoserine Lactones and Produces Different N-Acylhomoserine Lactones.</title>
        <authorList>
            <person name="Hong K.W."/>
            <person name="Koh C.L."/>
            <person name="Sam C.K."/>
            <person name="Yin W.F."/>
            <person name="Chan K.G."/>
        </authorList>
    </citation>
    <scope>NUCLEOTIDE SEQUENCE [LARGE SCALE GENOMIC DNA]</scope>
    <source>
        <strain evidence="5 6">GG4</strain>
    </source>
</reference>
<dbReference type="InterPro" id="IPR036388">
    <property type="entry name" value="WH-like_DNA-bd_sf"/>
</dbReference>
<dbReference type="PROSITE" id="PS50995">
    <property type="entry name" value="HTH_MARR_2"/>
    <property type="match status" value="1"/>
</dbReference>
<dbReference type="Gene3D" id="1.10.10.10">
    <property type="entry name" value="Winged helix-like DNA-binding domain superfamily/Winged helix DNA-binding domain"/>
    <property type="match status" value="1"/>
</dbReference>
<dbReference type="KEGG" id="bct:GEM_3698"/>
<organism evidence="5 6">
    <name type="scientific">Burkholderia cepacia GG4</name>
    <dbReference type="NCBI Taxonomy" id="1009846"/>
    <lineage>
        <taxon>Bacteria</taxon>
        <taxon>Pseudomonadati</taxon>
        <taxon>Pseudomonadota</taxon>
        <taxon>Betaproteobacteria</taxon>
        <taxon>Burkholderiales</taxon>
        <taxon>Burkholderiaceae</taxon>
        <taxon>Burkholderia</taxon>
        <taxon>Burkholderia cepacia complex</taxon>
    </lineage>
</organism>
<dbReference type="InterPro" id="IPR036390">
    <property type="entry name" value="WH_DNA-bd_sf"/>
</dbReference>
<dbReference type="InterPro" id="IPR039422">
    <property type="entry name" value="MarR/SlyA-like"/>
</dbReference>
<accession>A0A9W3K5Y8</accession>
<dbReference type="Proteomes" id="UP000032866">
    <property type="component" value="Chromosome 2"/>
</dbReference>
<evidence type="ECO:0000259" key="4">
    <source>
        <dbReference type="PROSITE" id="PS50995"/>
    </source>
</evidence>